<dbReference type="Pfam" id="PF23352">
    <property type="entry name" value="IFT52_central"/>
    <property type="match status" value="1"/>
</dbReference>
<feature type="region of interest" description="Disordered" evidence="1">
    <location>
        <begin position="1"/>
        <end position="20"/>
    </location>
</feature>
<accession>A0A267FZB4</accession>
<sequence length="469" mass="50285">AMPAPAPTEPSAVMNGGRDHPDASAGIAGSNVLLINASKHDAFGPNYGFKTLTRKLKSSWKIVSLKDEVTESRLSEARIFLVALPNEKFSVSEFDAMKAYLAKGGSILVLMGEGGESRFDTNVNFFLEELGISVNSDCVVRTAYYKYFHPKECYVPNGVLNRAISEAAGKALPPMIAGIGGGGDSSSVHKSSLHFVYPYGATLNVAKPAVAVLSTGSVAFPLNRPVCAFANAAAAAASAAPASSSRAAGSGGGGKVAVFGAAAAFSDEYIDKEDNFKLLEVLLQYLSSDSLQLNAIDAEEPEVADYQHAPDIEALSEELKACLQESDDVPKDVLSLYDSSLYVMDTSLVPKAIAAYDKLRVKHEQLSLIQPQFETPLPPLQPAVFPPSFRELPAPALELFDLDEQFSTEKVRLAQITNKCTDEDLEYYVRQCGEILGVTNKLPADKRDAKAILAHVLAQVAEFKKINQD</sequence>
<evidence type="ECO:0000259" key="2">
    <source>
        <dbReference type="Pfam" id="PF21178"/>
    </source>
</evidence>
<dbReference type="InterPro" id="IPR039975">
    <property type="entry name" value="IFT52"/>
</dbReference>
<dbReference type="PANTHER" id="PTHR12969">
    <property type="entry name" value="NGD5/OSM-6/IFT52"/>
    <property type="match status" value="1"/>
</dbReference>
<dbReference type="Gene3D" id="6.10.250.2800">
    <property type="match status" value="1"/>
</dbReference>
<evidence type="ECO:0008006" key="7">
    <source>
        <dbReference type="Google" id="ProtNLM"/>
    </source>
</evidence>
<feature type="domain" description="Intraflagellar transport protein 52 C-terminal" evidence="2">
    <location>
        <begin position="406"/>
        <end position="457"/>
    </location>
</feature>
<dbReference type="InterPro" id="IPR055458">
    <property type="entry name" value="IFT52_GIFT"/>
</dbReference>
<feature type="non-terminal residue" evidence="5">
    <location>
        <position position="1"/>
    </location>
</feature>
<dbReference type="GO" id="GO:0060271">
    <property type="term" value="P:cilium assembly"/>
    <property type="evidence" value="ECO:0007669"/>
    <property type="project" value="TreeGrafter"/>
</dbReference>
<evidence type="ECO:0000259" key="3">
    <source>
        <dbReference type="Pfam" id="PF23352"/>
    </source>
</evidence>
<dbReference type="PANTHER" id="PTHR12969:SF7">
    <property type="entry name" value="INTRAFLAGELLAR TRANSPORT PROTEIN 52 HOMOLOG"/>
    <property type="match status" value="1"/>
</dbReference>
<evidence type="ECO:0000313" key="6">
    <source>
        <dbReference type="Proteomes" id="UP000215902"/>
    </source>
</evidence>
<organism evidence="5 6">
    <name type="scientific">Macrostomum lignano</name>
    <dbReference type="NCBI Taxonomy" id="282301"/>
    <lineage>
        <taxon>Eukaryota</taxon>
        <taxon>Metazoa</taxon>
        <taxon>Spiralia</taxon>
        <taxon>Lophotrochozoa</taxon>
        <taxon>Platyhelminthes</taxon>
        <taxon>Rhabditophora</taxon>
        <taxon>Macrostomorpha</taxon>
        <taxon>Macrostomida</taxon>
        <taxon>Macrostomidae</taxon>
        <taxon>Macrostomum</taxon>
    </lineage>
</organism>
<dbReference type="GO" id="GO:0005814">
    <property type="term" value="C:centriole"/>
    <property type="evidence" value="ECO:0007669"/>
    <property type="project" value="TreeGrafter"/>
</dbReference>
<reference evidence="5 6" key="1">
    <citation type="submission" date="2017-06" db="EMBL/GenBank/DDBJ databases">
        <title>A platform for efficient transgenesis in Macrostomum lignano, a flatworm model organism for stem cell research.</title>
        <authorList>
            <person name="Berezikov E."/>
        </authorList>
    </citation>
    <scope>NUCLEOTIDE SEQUENCE [LARGE SCALE GENOMIC DNA]</scope>
    <source>
        <strain evidence="5">DV1</strain>
        <tissue evidence="5">Whole organism</tissue>
    </source>
</reference>
<comment type="caution">
    <text evidence="5">The sequence shown here is derived from an EMBL/GenBank/DDBJ whole genome shotgun (WGS) entry which is preliminary data.</text>
</comment>
<evidence type="ECO:0000259" key="4">
    <source>
        <dbReference type="Pfam" id="PF23355"/>
    </source>
</evidence>
<gene>
    <name evidence="5" type="ORF">BOX15_Mlig014743g2</name>
</gene>
<dbReference type="STRING" id="282301.A0A267FZB4"/>
<dbReference type="Pfam" id="PF23355">
    <property type="entry name" value="IFT52_GIFT"/>
    <property type="match status" value="1"/>
</dbReference>
<dbReference type="AlphaFoldDB" id="A0A267FZB4"/>
<evidence type="ECO:0000313" key="5">
    <source>
        <dbReference type="EMBL" id="PAA79066.1"/>
    </source>
</evidence>
<name>A0A267FZB4_9PLAT</name>
<dbReference type="EMBL" id="NIVC01000654">
    <property type="protein sequence ID" value="PAA79066.1"/>
    <property type="molecule type" value="Genomic_DNA"/>
</dbReference>
<keyword evidence="6" id="KW-1185">Reference proteome</keyword>
<dbReference type="InterPro" id="IPR048643">
    <property type="entry name" value="Itf52_C"/>
</dbReference>
<evidence type="ECO:0000256" key="1">
    <source>
        <dbReference type="SAM" id="MobiDB-lite"/>
    </source>
</evidence>
<dbReference type="GO" id="GO:0042073">
    <property type="term" value="P:intraciliary transport"/>
    <property type="evidence" value="ECO:0007669"/>
    <property type="project" value="TreeGrafter"/>
</dbReference>
<dbReference type="GO" id="GO:0030992">
    <property type="term" value="C:intraciliary transport particle B"/>
    <property type="evidence" value="ECO:0007669"/>
    <property type="project" value="TreeGrafter"/>
</dbReference>
<dbReference type="Proteomes" id="UP000215902">
    <property type="component" value="Unassembled WGS sequence"/>
</dbReference>
<dbReference type="GO" id="GO:0005929">
    <property type="term" value="C:cilium"/>
    <property type="evidence" value="ECO:0007669"/>
    <property type="project" value="TreeGrafter"/>
</dbReference>
<proteinExistence type="predicted"/>
<feature type="domain" description="IFT52 GIFT" evidence="4">
    <location>
        <begin position="33"/>
        <end position="299"/>
    </location>
</feature>
<dbReference type="CDD" id="cd23683">
    <property type="entry name" value="IFT52_CTD"/>
    <property type="match status" value="1"/>
</dbReference>
<feature type="domain" description="IFT52 central" evidence="3">
    <location>
        <begin position="315"/>
        <end position="395"/>
    </location>
</feature>
<protein>
    <recommendedName>
        <fullName evidence="7">ABC_transp_aux domain-containing protein</fullName>
    </recommendedName>
</protein>
<dbReference type="Pfam" id="PF21178">
    <property type="entry name" value="Itf52_C"/>
    <property type="match status" value="1"/>
</dbReference>
<dbReference type="InterPro" id="IPR055460">
    <property type="entry name" value="IFT52_central"/>
</dbReference>
<dbReference type="OrthoDB" id="10259368at2759"/>